<evidence type="ECO:0000256" key="8">
    <source>
        <dbReference type="ARBA" id="ARBA00022679"/>
    </source>
</evidence>
<evidence type="ECO:0000256" key="17">
    <source>
        <dbReference type="ARBA" id="ARBA00023012"/>
    </source>
</evidence>
<feature type="domain" description="HAMP" evidence="25">
    <location>
        <begin position="170"/>
        <end position="222"/>
    </location>
</feature>
<dbReference type="GO" id="GO:0004721">
    <property type="term" value="F:phosphoprotein phosphatase activity"/>
    <property type="evidence" value="ECO:0007669"/>
    <property type="project" value="UniProtKB-KW"/>
</dbReference>
<dbReference type="InterPro" id="IPR036890">
    <property type="entry name" value="HATPase_C_sf"/>
</dbReference>
<gene>
    <name evidence="26" type="ORF">SAMN05660642_02534</name>
</gene>
<evidence type="ECO:0000256" key="13">
    <source>
        <dbReference type="ARBA" id="ARBA00022840"/>
    </source>
</evidence>
<evidence type="ECO:0000256" key="19">
    <source>
        <dbReference type="ARBA" id="ARBA00023026"/>
    </source>
</evidence>
<keyword evidence="14" id="KW-0460">Magnesium</keyword>
<keyword evidence="9 23" id="KW-0812">Transmembrane</keyword>
<keyword evidence="20" id="KW-0464">Manganese</keyword>
<proteinExistence type="predicted"/>
<dbReference type="SUPFAM" id="SSF55874">
    <property type="entry name" value="ATPase domain of HSP90 chaperone/DNA topoisomerase II/histidine kinase"/>
    <property type="match status" value="1"/>
</dbReference>
<dbReference type="InterPro" id="IPR050980">
    <property type="entry name" value="2C_sensor_his_kinase"/>
</dbReference>
<feature type="transmembrane region" description="Helical" evidence="23">
    <location>
        <begin position="145"/>
        <end position="164"/>
    </location>
</feature>
<comment type="cofactor">
    <cofactor evidence="3">
        <name>Mg(2+)</name>
        <dbReference type="ChEBI" id="CHEBI:18420"/>
    </cofactor>
</comment>
<dbReference type="GO" id="GO:0005886">
    <property type="term" value="C:plasma membrane"/>
    <property type="evidence" value="ECO:0007669"/>
    <property type="project" value="UniProtKB-SubCell"/>
</dbReference>
<evidence type="ECO:0000256" key="3">
    <source>
        <dbReference type="ARBA" id="ARBA00001946"/>
    </source>
</evidence>
<dbReference type="EMBL" id="FNHE01000006">
    <property type="protein sequence ID" value="SDM47855.1"/>
    <property type="molecule type" value="Genomic_DNA"/>
</dbReference>
<keyword evidence="23" id="KW-0472">Membrane</keyword>
<evidence type="ECO:0000256" key="7">
    <source>
        <dbReference type="ARBA" id="ARBA00022553"/>
    </source>
</evidence>
<keyword evidence="13" id="KW-0067">ATP-binding</keyword>
<dbReference type="EC" id="2.7.13.3" evidence="5"/>
<keyword evidence="7" id="KW-0597">Phosphoprotein</keyword>
<evidence type="ECO:0000256" key="14">
    <source>
        <dbReference type="ARBA" id="ARBA00022842"/>
    </source>
</evidence>
<evidence type="ECO:0000256" key="18">
    <source>
        <dbReference type="ARBA" id="ARBA00023016"/>
    </source>
</evidence>
<keyword evidence="15" id="KW-0904">Protein phosphatase</keyword>
<dbReference type="Gene3D" id="1.10.287.130">
    <property type="match status" value="1"/>
</dbReference>
<name>A0A1G9TL61_9ACTN</name>
<dbReference type="CDD" id="cd00082">
    <property type="entry name" value="HisKA"/>
    <property type="match status" value="1"/>
</dbReference>
<dbReference type="CDD" id="cd06225">
    <property type="entry name" value="HAMP"/>
    <property type="match status" value="1"/>
</dbReference>
<evidence type="ECO:0000259" key="24">
    <source>
        <dbReference type="PROSITE" id="PS50109"/>
    </source>
</evidence>
<evidence type="ECO:0000256" key="16">
    <source>
        <dbReference type="ARBA" id="ARBA00022989"/>
    </source>
</evidence>
<keyword evidence="10" id="KW-0547">Nucleotide-binding</keyword>
<evidence type="ECO:0000256" key="10">
    <source>
        <dbReference type="ARBA" id="ARBA00022741"/>
    </source>
</evidence>
<organism evidence="26 27">
    <name type="scientific">Geodermatophilus siccatus</name>
    <dbReference type="NCBI Taxonomy" id="1137991"/>
    <lineage>
        <taxon>Bacteria</taxon>
        <taxon>Bacillati</taxon>
        <taxon>Actinomycetota</taxon>
        <taxon>Actinomycetes</taxon>
        <taxon>Geodermatophilales</taxon>
        <taxon>Geodermatophilaceae</taxon>
        <taxon>Geodermatophilus</taxon>
    </lineage>
</organism>
<keyword evidence="17" id="KW-0902">Two-component regulatory system</keyword>
<keyword evidence="16 23" id="KW-1133">Transmembrane helix</keyword>
<keyword evidence="12" id="KW-0378">Hydrolase</keyword>
<dbReference type="SMART" id="SM00304">
    <property type="entry name" value="HAMP"/>
    <property type="match status" value="1"/>
</dbReference>
<dbReference type="Proteomes" id="UP000198680">
    <property type="component" value="Unassembled WGS sequence"/>
</dbReference>
<dbReference type="OrthoDB" id="5499837at2"/>
<dbReference type="PROSITE" id="PS50885">
    <property type="entry name" value="HAMP"/>
    <property type="match status" value="1"/>
</dbReference>
<evidence type="ECO:0000256" key="12">
    <source>
        <dbReference type="ARBA" id="ARBA00022801"/>
    </source>
</evidence>
<dbReference type="PANTHER" id="PTHR44936:SF9">
    <property type="entry name" value="SENSOR PROTEIN CREC"/>
    <property type="match status" value="1"/>
</dbReference>
<dbReference type="GO" id="GO:0000155">
    <property type="term" value="F:phosphorelay sensor kinase activity"/>
    <property type="evidence" value="ECO:0007669"/>
    <property type="project" value="InterPro"/>
</dbReference>
<evidence type="ECO:0000256" key="23">
    <source>
        <dbReference type="SAM" id="Phobius"/>
    </source>
</evidence>
<dbReference type="PROSITE" id="PS50109">
    <property type="entry name" value="HIS_KIN"/>
    <property type="match status" value="1"/>
</dbReference>
<dbReference type="InterPro" id="IPR005467">
    <property type="entry name" value="His_kinase_dom"/>
</dbReference>
<evidence type="ECO:0000256" key="2">
    <source>
        <dbReference type="ARBA" id="ARBA00001936"/>
    </source>
</evidence>
<dbReference type="InterPro" id="IPR003660">
    <property type="entry name" value="HAMP_dom"/>
</dbReference>
<dbReference type="STRING" id="1137991.SAMN05660642_02534"/>
<evidence type="ECO:0000256" key="20">
    <source>
        <dbReference type="ARBA" id="ARBA00023211"/>
    </source>
</evidence>
<evidence type="ECO:0000256" key="21">
    <source>
        <dbReference type="ARBA" id="ARBA00040454"/>
    </source>
</evidence>
<keyword evidence="8" id="KW-0808">Transferase</keyword>
<dbReference type="Pfam" id="PF00512">
    <property type="entry name" value="HisKA"/>
    <property type="match status" value="1"/>
</dbReference>
<evidence type="ECO:0000256" key="5">
    <source>
        <dbReference type="ARBA" id="ARBA00012438"/>
    </source>
</evidence>
<reference evidence="27" key="1">
    <citation type="submission" date="2016-10" db="EMBL/GenBank/DDBJ databases">
        <authorList>
            <person name="Varghese N."/>
            <person name="Submissions S."/>
        </authorList>
    </citation>
    <scope>NUCLEOTIDE SEQUENCE [LARGE SCALE GENOMIC DNA]</scope>
    <source>
        <strain evidence="27">DSM 45419</strain>
    </source>
</reference>
<keyword evidence="27" id="KW-1185">Reference proteome</keyword>
<keyword evidence="19" id="KW-0843">Virulence</keyword>
<keyword evidence="18" id="KW-0346">Stress response</keyword>
<keyword evidence="6" id="KW-1003">Cell membrane</keyword>
<dbReference type="InterPro" id="IPR003594">
    <property type="entry name" value="HATPase_dom"/>
</dbReference>
<evidence type="ECO:0000256" key="11">
    <source>
        <dbReference type="ARBA" id="ARBA00022777"/>
    </source>
</evidence>
<evidence type="ECO:0000259" key="25">
    <source>
        <dbReference type="PROSITE" id="PS50885"/>
    </source>
</evidence>
<evidence type="ECO:0000256" key="1">
    <source>
        <dbReference type="ARBA" id="ARBA00000085"/>
    </source>
</evidence>
<dbReference type="AlphaFoldDB" id="A0A1G9TL61"/>
<comment type="cofactor">
    <cofactor evidence="2">
        <name>Mn(2+)</name>
        <dbReference type="ChEBI" id="CHEBI:29035"/>
    </cofactor>
</comment>
<protein>
    <recommendedName>
        <fullName evidence="21">Signal transduction histidine-protein kinase/phosphatase MprB</fullName>
        <ecNumber evidence="5">2.7.13.3</ecNumber>
    </recommendedName>
    <alternativeName>
        <fullName evidence="22">Mycobacterial persistence regulator B</fullName>
    </alternativeName>
</protein>
<evidence type="ECO:0000313" key="26">
    <source>
        <dbReference type="EMBL" id="SDM47855.1"/>
    </source>
</evidence>
<dbReference type="SUPFAM" id="SSF47384">
    <property type="entry name" value="Homodimeric domain of signal transducing histidine kinase"/>
    <property type="match status" value="1"/>
</dbReference>
<dbReference type="Gene3D" id="3.30.565.10">
    <property type="entry name" value="Histidine kinase-like ATPase, C-terminal domain"/>
    <property type="match status" value="1"/>
</dbReference>
<dbReference type="InterPro" id="IPR004358">
    <property type="entry name" value="Sig_transdc_His_kin-like_C"/>
</dbReference>
<dbReference type="RefSeq" id="WP_091218590.1">
    <property type="nucleotide sequence ID" value="NZ_FNHE01000006.1"/>
</dbReference>
<dbReference type="Gene3D" id="6.10.340.10">
    <property type="match status" value="1"/>
</dbReference>
<feature type="domain" description="Histidine kinase" evidence="24">
    <location>
        <begin position="230"/>
        <end position="433"/>
    </location>
</feature>
<evidence type="ECO:0000256" key="15">
    <source>
        <dbReference type="ARBA" id="ARBA00022912"/>
    </source>
</evidence>
<dbReference type="PRINTS" id="PR00344">
    <property type="entry name" value="BCTRLSENSOR"/>
</dbReference>
<dbReference type="InterPro" id="IPR003661">
    <property type="entry name" value="HisK_dim/P_dom"/>
</dbReference>
<dbReference type="PANTHER" id="PTHR44936">
    <property type="entry name" value="SENSOR PROTEIN CREC"/>
    <property type="match status" value="1"/>
</dbReference>
<evidence type="ECO:0000256" key="22">
    <source>
        <dbReference type="ARBA" id="ARBA00041776"/>
    </source>
</evidence>
<comment type="subcellular location">
    <subcellularLocation>
        <location evidence="4">Cell membrane</location>
        <topology evidence="4">Multi-pass membrane protein</topology>
    </subcellularLocation>
</comment>
<dbReference type="Pfam" id="PF00672">
    <property type="entry name" value="HAMP"/>
    <property type="match status" value="1"/>
</dbReference>
<comment type="catalytic activity">
    <reaction evidence="1">
        <text>ATP + protein L-histidine = ADP + protein N-phospho-L-histidine.</text>
        <dbReference type="EC" id="2.7.13.3"/>
    </reaction>
</comment>
<keyword evidence="11 26" id="KW-0418">Kinase</keyword>
<dbReference type="SMART" id="SM00387">
    <property type="entry name" value="HATPase_c"/>
    <property type="match status" value="1"/>
</dbReference>
<dbReference type="InterPro" id="IPR036097">
    <property type="entry name" value="HisK_dim/P_sf"/>
</dbReference>
<accession>A0A1G9TL61</accession>
<dbReference type="GO" id="GO:0005524">
    <property type="term" value="F:ATP binding"/>
    <property type="evidence" value="ECO:0007669"/>
    <property type="project" value="UniProtKB-KW"/>
</dbReference>
<evidence type="ECO:0000256" key="6">
    <source>
        <dbReference type="ARBA" id="ARBA00022475"/>
    </source>
</evidence>
<evidence type="ECO:0000313" key="27">
    <source>
        <dbReference type="Proteomes" id="UP000198680"/>
    </source>
</evidence>
<dbReference type="Pfam" id="PF02518">
    <property type="entry name" value="HATPase_c"/>
    <property type="match status" value="1"/>
</dbReference>
<evidence type="ECO:0000256" key="4">
    <source>
        <dbReference type="ARBA" id="ARBA00004651"/>
    </source>
</evidence>
<sequence length="446" mass="47348">MRTRIVALAVLTSVLATCLFAVPLAVAVLDYSVQHERTHLERAASYVAIEVSGEVYDGDPIDPEDLEVYDEDYAVAVFDEDGDRQAGAVPGDHSRLLSRALDGEVGSRTGGDLLLAAFPITHSDDVVGAVLVATPRTTVLLNVSVLWGAMAGLAAAAVAVAWLVGRRQARRLARPLEDLEESARRLGDGDFSVRSHRGGIEEIDAVGAALDATAMRLDELLARERAFSADASHQLRTPLAGMRLRLEAALERSDADPRPAIAATLVDADRLEAIIDELLTLARVGQRARDALVEPLDLDTLIGELSPEWGARLALHGRDLAVRVDPDAPHARASGAAVRQVLGVLLDNAVTHGRGTVTVAVREAPGAVAVDVADEGPGVHDPENVLFAHQADRRDGHGIGLALARRLVEAEQGRLTLTRVSPPVFTLLLPTAVREDDAVPARQPGG</sequence>
<evidence type="ECO:0000256" key="9">
    <source>
        <dbReference type="ARBA" id="ARBA00022692"/>
    </source>
</evidence>
<dbReference type="SMART" id="SM00388">
    <property type="entry name" value="HisKA"/>
    <property type="match status" value="1"/>
</dbReference>